<dbReference type="RefSeq" id="WP_308973718.1">
    <property type="nucleotide sequence ID" value="NZ_JAVIDL010000003.1"/>
</dbReference>
<evidence type="ECO:0000256" key="1">
    <source>
        <dbReference type="SAM" id="Phobius"/>
    </source>
</evidence>
<organism evidence="2 3">
    <name type="scientific">Acinetobacter rudis</name>
    <dbReference type="NCBI Taxonomy" id="632955"/>
    <lineage>
        <taxon>Bacteria</taxon>
        <taxon>Pseudomonadati</taxon>
        <taxon>Pseudomonadota</taxon>
        <taxon>Gammaproteobacteria</taxon>
        <taxon>Moraxellales</taxon>
        <taxon>Moraxellaceae</taxon>
        <taxon>Acinetobacter</taxon>
    </lineage>
</organism>
<dbReference type="EMBL" id="JAVIDL010000003">
    <property type="protein sequence ID" value="MDQ8934626.1"/>
    <property type="molecule type" value="Genomic_DNA"/>
</dbReference>
<gene>
    <name evidence="2" type="ORF">RFH47_02585</name>
</gene>
<protein>
    <submittedName>
        <fullName evidence="2">Uncharacterized protein</fullName>
    </submittedName>
</protein>
<keyword evidence="1" id="KW-0812">Transmembrane</keyword>
<reference evidence="2" key="1">
    <citation type="submission" date="2023-08" db="EMBL/GenBank/DDBJ databases">
        <title>Emergence of clinically-relevant ST2 carbapenem-resistant Acinetobacter baumannii strains in hospital sewages in Zhejiang, East of China.</title>
        <authorList>
            <person name="Kaichao C."/>
            <person name="Zhang R."/>
        </authorList>
    </citation>
    <scope>NUCLEOTIDE SEQUENCE</scope>
    <source>
        <strain evidence="2">M-RB-37</strain>
    </source>
</reference>
<evidence type="ECO:0000313" key="3">
    <source>
        <dbReference type="Proteomes" id="UP001243844"/>
    </source>
</evidence>
<evidence type="ECO:0000313" key="2">
    <source>
        <dbReference type="EMBL" id="MDQ8934626.1"/>
    </source>
</evidence>
<name>A0AAW8J7G0_9GAMM</name>
<feature type="transmembrane region" description="Helical" evidence="1">
    <location>
        <begin position="6"/>
        <end position="29"/>
    </location>
</feature>
<comment type="caution">
    <text evidence="2">The sequence shown here is derived from an EMBL/GenBank/DDBJ whole genome shotgun (WGS) entry which is preliminary data.</text>
</comment>
<accession>A0AAW8J7G0</accession>
<sequence length="53" mass="5948">MSKMLIVVALCVGVAVVLYLSFLSIKLLGKAQKQLKLEKQQAMSQKDKKNQKK</sequence>
<proteinExistence type="predicted"/>
<keyword evidence="1" id="KW-1133">Transmembrane helix</keyword>
<keyword evidence="1" id="KW-0472">Membrane</keyword>
<dbReference type="Proteomes" id="UP001243844">
    <property type="component" value="Unassembled WGS sequence"/>
</dbReference>
<dbReference type="AlphaFoldDB" id="A0AAW8J7G0"/>